<sequence>MKIIDRFYTSLHYDLILAILLLISFLAIIGMYSFVRLNVNIFIRISVIYSFITLVLFWLDFGKYGFKFTLIKRVKKNSDKLIEIIGWIICAIIWVILVFIGGITGVSMIISMIIVVIISGIIEKIIGRTIQSLKPLFLLIILCYPFISVIYFVHYTLIDLLFLGGIQILLFWLTILGIGGTVYWRVKTLDYEAKNPLKGILDNTINN</sequence>
<feature type="transmembrane region" description="Helical" evidence="1">
    <location>
        <begin position="81"/>
        <end position="100"/>
    </location>
</feature>
<protein>
    <submittedName>
        <fullName evidence="2">Uncharacterized protein</fullName>
    </submittedName>
</protein>
<organism evidence="2 3">
    <name type="scientific">Crocosphaera watsonii WH 0003</name>
    <dbReference type="NCBI Taxonomy" id="423471"/>
    <lineage>
        <taxon>Bacteria</taxon>
        <taxon>Bacillati</taxon>
        <taxon>Cyanobacteriota</taxon>
        <taxon>Cyanophyceae</taxon>
        <taxon>Oscillatoriophycideae</taxon>
        <taxon>Chroococcales</taxon>
        <taxon>Aphanothecaceae</taxon>
        <taxon>Crocosphaera</taxon>
    </lineage>
</organism>
<gene>
    <name evidence="2" type="ORF">CWATWH0003_1789</name>
</gene>
<dbReference type="Proteomes" id="UP000003477">
    <property type="component" value="Unassembled WGS sequence"/>
</dbReference>
<feature type="transmembrane region" description="Helical" evidence="1">
    <location>
        <begin position="106"/>
        <end position="123"/>
    </location>
</feature>
<name>G5J2Q5_CROWT</name>
<feature type="transmembrane region" description="Helical" evidence="1">
    <location>
        <begin position="135"/>
        <end position="154"/>
    </location>
</feature>
<comment type="caution">
    <text evidence="2">The sequence shown here is derived from an EMBL/GenBank/DDBJ whole genome shotgun (WGS) entry which is preliminary data.</text>
</comment>
<dbReference type="EMBL" id="AESD01000272">
    <property type="protein sequence ID" value="EHJ13522.1"/>
    <property type="molecule type" value="Genomic_DNA"/>
</dbReference>
<reference evidence="2 3" key="1">
    <citation type="journal article" date="2011" name="Front. Microbiol.">
        <title>Two Strains of Crocosphaera watsonii with Highly Conserved Genomes are Distinguished by Strain-Specific Features.</title>
        <authorList>
            <person name="Bench S.R."/>
            <person name="Ilikchyan I.N."/>
            <person name="Tripp H.J."/>
            <person name="Zehr J.P."/>
        </authorList>
    </citation>
    <scope>NUCLEOTIDE SEQUENCE [LARGE SCALE GENOMIC DNA]</scope>
    <source>
        <strain evidence="2 3">WH 0003</strain>
    </source>
</reference>
<evidence type="ECO:0000256" key="1">
    <source>
        <dbReference type="SAM" id="Phobius"/>
    </source>
</evidence>
<proteinExistence type="predicted"/>
<keyword evidence="1" id="KW-0472">Membrane</keyword>
<accession>G5J2Q5</accession>
<dbReference type="PATRIC" id="fig|423471.3.peg.1676"/>
<keyword evidence="1" id="KW-1133">Transmembrane helix</keyword>
<dbReference type="GeneID" id="88765540"/>
<keyword evidence="1" id="KW-0812">Transmembrane</keyword>
<dbReference type="RefSeq" id="WP_007310148.1">
    <property type="nucleotide sequence ID" value="NZ_AESD01000272.1"/>
</dbReference>
<feature type="transmembrane region" description="Helical" evidence="1">
    <location>
        <begin position="12"/>
        <end position="35"/>
    </location>
</feature>
<evidence type="ECO:0000313" key="3">
    <source>
        <dbReference type="Proteomes" id="UP000003477"/>
    </source>
</evidence>
<dbReference type="AlphaFoldDB" id="G5J2Q5"/>
<feature type="transmembrane region" description="Helical" evidence="1">
    <location>
        <begin position="160"/>
        <end position="184"/>
    </location>
</feature>
<evidence type="ECO:0000313" key="2">
    <source>
        <dbReference type="EMBL" id="EHJ13522.1"/>
    </source>
</evidence>
<feature type="transmembrane region" description="Helical" evidence="1">
    <location>
        <begin position="41"/>
        <end position="61"/>
    </location>
</feature>